<keyword evidence="1" id="KW-0812">Transmembrane</keyword>
<evidence type="ECO:0000313" key="3">
    <source>
        <dbReference type="Proteomes" id="UP000823388"/>
    </source>
</evidence>
<accession>A0A8T0QTG7</accession>
<dbReference type="Proteomes" id="UP000823388">
    <property type="component" value="Chromosome 6N"/>
</dbReference>
<proteinExistence type="predicted"/>
<evidence type="ECO:0000256" key="1">
    <source>
        <dbReference type="SAM" id="Phobius"/>
    </source>
</evidence>
<keyword evidence="1" id="KW-0472">Membrane</keyword>
<evidence type="ECO:0000313" key="2">
    <source>
        <dbReference type="EMBL" id="KAG2576358.1"/>
    </source>
</evidence>
<dbReference type="AlphaFoldDB" id="A0A8T0QTG7"/>
<comment type="caution">
    <text evidence="2">The sequence shown here is derived from an EMBL/GenBank/DDBJ whole genome shotgun (WGS) entry which is preliminary data.</text>
</comment>
<protein>
    <submittedName>
        <fullName evidence="2">Uncharacterized protein</fullName>
    </submittedName>
</protein>
<name>A0A8T0QTG7_PANVG</name>
<feature type="transmembrane region" description="Helical" evidence="1">
    <location>
        <begin position="41"/>
        <end position="61"/>
    </location>
</feature>
<organism evidence="2 3">
    <name type="scientific">Panicum virgatum</name>
    <name type="common">Blackwell switchgrass</name>
    <dbReference type="NCBI Taxonomy" id="38727"/>
    <lineage>
        <taxon>Eukaryota</taxon>
        <taxon>Viridiplantae</taxon>
        <taxon>Streptophyta</taxon>
        <taxon>Embryophyta</taxon>
        <taxon>Tracheophyta</taxon>
        <taxon>Spermatophyta</taxon>
        <taxon>Magnoliopsida</taxon>
        <taxon>Liliopsida</taxon>
        <taxon>Poales</taxon>
        <taxon>Poaceae</taxon>
        <taxon>PACMAD clade</taxon>
        <taxon>Panicoideae</taxon>
        <taxon>Panicodae</taxon>
        <taxon>Paniceae</taxon>
        <taxon>Panicinae</taxon>
        <taxon>Panicum</taxon>
        <taxon>Panicum sect. Hiantes</taxon>
    </lineage>
</organism>
<sequence length="118" mass="13569">MVLVLLELQGHPLWHLCIIHRQKLHVPRQQKPLLNPQLPPFLVLILVCMIGVIGLPQMPLAMGVMDSDWRQATSPRAFMVIDDKRGEEHGLKLGLKLQFGKGEKEKSRRKSQFRVCLF</sequence>
<gene>
    <name evidence="2" type="ORF">PVAP13_6NG040000</name>
</gene>
<dbReference type="EMBL" id="CM029048">
    <property type="protein sequence ID" value="KAG2576358.1"/>
    <property type="molecule type" value="Genomic_DNA"/>
</dbReference>
<keyword evidence="3" id="KW-1185">Reference proteome</keyword>
<reference evidence="2" key="1">
    <citation type="submission" date="2020-05" db="EMBL/GenBank/DDBJ databases">
        <title>WGS assembly of Panicum virgatum.</title>
        <authorList>
            <person name="Lovell J.T."/>
            <person name="Jenkins J."/>
            <person name="Shu S."/>
            <person name="Juenger T.E."/>
            <person name="Schmutz J."/>
        </authorList>
    </citation>
    <scope>NUCLEOTIDE SEQUENCE</scope>
    <source>
        <strain evidence="2">AP13</strain>
    </source>
</reference>
<keyword evidence="1" id="KW-1133">Transmembrane helix</keyword>